<evidence type="ECO:0000256" key="1">
    <source>
        <dbReference type="SAM" id="Coils"/>
    </source>
</evidence>
<evidence type="ECO:0000313" key="2">
    <source>
        <dbReference type="EMBL" id="SNR61916.1"/>
    </source>
</evidence>
<evidence type="ECO:0000313" key="3">
    <source>
        <dbReference type="Proteomes" id="UP000198405"/>
    </source>
</evidence>
<gene>
    <name evidence="2" type="ORF">SAMN06265340_101238</name>
</gene>
<dbReference type="Proteomes" id="UP000198405">
    <property type="component" value="Unassembled WGS sequence"/>
</dbReference>
<keyword evidence="1" id="KW-0175">Coiled coil</keyword>
<dbReference type="RefSeq" id="WP_089322267.1">
    <property type="nucleotide sequence ID" value="NZ_FZOB01000001.1"/>
</dbReference>
<accession>A0A238XS99</accession>
<dbReference type="AlphaFoldDB" id="A0A238XS99"/>
<feature type="coiled-coil region" evidence="1">
    <location>
        <begin position="8"/>
        <end position="35"/>
    </location>
</feature>
<protein>
    <submittedName>
        <fullName evidence="2">Uncharacterized protein</fullName>
    </submittedName>
</protein>
<dbReference type="EMBL" id="FZOB01000001">
    <property type="protein sequence ID" value="SNR61916.1"/>
    <property type="molecule type" value="Genomic_DNA"/>
</dbReference>
<sequence length="71" mass="8459">MANRAVEFSKIEKELEMLKRKYSSFIEEKERKRRKMRDVHFSEGDREVLIQSIVIGGLIENMISHFVAKVF</sequence>
<name>A0A238XS99_9BACT</name>
<organism evidence="2 3">
    <name type="scientific">Desulfurobacterium atlanticum</name>
    <dbReference type="NCBI Taxonomy" id="240169"/>
    <lineage>
        <taxon>Bacteria</taxon>
        <taxon>Pseudomonadati</taxon>
        <taxon>Aquificota</taxon>
        <taxon>Aquificia</taxon>
        <taxon>Desulfurobacteriales</taxon>
        <taxon>Desulfurobacteriaceae</taxon>
        <taxon>Desulfurobacterium</taxon>
    </lineage>
</organism>
<proteinExistence type="predicted"/>
<reference evidence="3" key="1">
    <citation type="submission" date="2017-06" db="EMBL/GenBank/DDBJ databases">
        <authorList>
            <person name="Varghese N."/>
            <person name="Submissions S."/>
        </authorList>
    </citation>
    <scope>NUCLEOTIDE SEQUENCE [LARGE SCALE GENOMIC DNA]</scope>
    <source>
        <strain evidence="3">DSM 15668</strain>
    </source>
</reference>
<keyword evidence="3" id="KW-1185">Reference proteome</keyword>